<reference evidence="2 3" key="1">
    <citation type="submission" date="2019-06" db="EMBL/GenBank/DDBJ databases">
        <title>Genome of Methylobacterium sp. 17Sr1-39.</title>
        <authorList>
            <person name="Seo T."/>
        </authorList>
    </citation>
    <scope>NUCLEOTIDE SEQUENCE [LARGE SCALE GENOMIC DNA]</scope>
    <source>
        <strain evidence="2 3">17Sr1-39</strain>
    </source>
</reference>
<dbReference type="PROSITE" id="PS00622">
    <property type="entry name" value="HTH_LUXR_1"/>
    <property type="match status" value="1"/>
</dbReference>
<dbReference type="RefSeq" id="WP_139040833.1">
    <property type="nucleotide sequence ID" value="NZ_VDDA01000068.1"/>
</dbReference>
<dbReference type="Pfam" id="PF00196">
    <property type="entry name" value="GerE"/>
    <property type="match status" value="1"/>
</dbReference>
<dbReference type="Proteomes" id="UP000305267">
    <property type="component" value="Unassembled WGS sequence"/>
</dbReference>
<dbReference type="PROSITE" id="PS50043">
    <property type="entry name" value="HTH_LUXR_2"/>
    <property type="match status" value="1"/>
</dbReference>
<dbReference type="InterPro" id="IPR000792">
    <property type="entry name" value="Tscrpt_reg_LuxR_C"/>
</dbReference>
<dbReference type="CDD" id="cd06170">
    <property type="entry name" value="LuxR_C_like"/>
    <property type="match status" value="1"/>
</dbReference>
<dbReference type="EMBL" id="VDDA01000068">
    <property type="protein sequence ID" value="TNC05118.1"/>
    <property type="molecule type" value="Genomic_DNA"/>
</dbReference>
<dbReference type="InterPro" id="IPR051015">
    <property type="entry name" value="EvgA-like"/>
</dbReference>
<sequence length="240" mass="26723">MSINVNKDNNSNSYFAGQSVFETASLKGTDKKSSIYVIESRKMIRDCLEKCLIKAFDAQTIMAFASINEWDQSKVLCRAGDIIILCCDAHDTPQIEEDRNDLLSRPGIEARFVFLCDSEDLAGVVEQLNKGAHGYIPTSVGLNVAIEAIRLVQAGGIFIPSSCVFQHCEPIESVTPRSQFTRRQSAVLEQLQTGRSNKIIAFELKMKESTVKVHVRNIMRRLGVTNRTQVVVETYGKTVS</sequence>
<dbReference type="AlphaFoldDB" id="A0A5C4L5L7"/>
<protein>
    <submittedName>
        <fullName evidence="2">Response regulator transcription factor</fullName>
    </submittedName>
</protein>
<comment type="caution">
    <text evidence="2">The sequence shown here is derived from an EMBL/GenBank/DDBJ whole genome shotgun (WGS) entry which is preliminary data.</text>
</comment>
<evidence type="ECO:0000259" key="1">
    <source>
        <dbReference type="PROSITE" id="PS50043"/>
    </source>
</evidence>
<dbReference type="Gene3D" id="3.40.50.2300">
    <property type="match status" value="1"/>
</dbReference>
<dbReference type="GO" id="GO:0003677">
    <property type="term" value="F:DNA binding"/>
    <property type="evidence" value="ECO:0007669"/>
    <property type="project" value="InterPro"/>
</dbReference>
<name>A0A5C4L5L7_9HYPH</name>
<gene>
    <name evidence="2" type="ORF">FF100_36130</name>
</gene>
<feature type="domain" description="HTH luxR-type" evidence="1">
    <location>
        <begin position="173"/>
        <end position="238"/>
    </location>
</feature>
<dbReference type="SMART" id="SM00421">
    <property type="entry name" value="HTH_LUXR"/>
    <property type="match status" value="1"/>
</dbReference>
<dbReference type="GO" id="GO:0006355">
    <property type="term" value="P:regulation of DNA-templated transcription"/>
    <property type="evidence" value="ECO:0007669"/>
    <property type="project" value="InterPro"/>
</dbReference>
<dbReference type="SUPFAM" id="SSF46894">
    <property type="entry name" value="C-terminal effector domain of the bipartite response regulators"/>
    <property type="match status" value="1"/>
</dbReference>
<dbReference type="InterPro" id="IPR016032">
    <property type="entry name" value="Sig_transdc_resp-reg_C-effctor"/>
</dbReference>
<accession>A0A5C4L5L7</accession>
<evidence type="ECO:0000313" key="2">
    <source>
        <dbReference type="EMBL" id="TNC05118.1"/>
    </source>
</evidence>
<evidence type="ECO:0000313" key="3">
    <source>
        <dbReference type="Proteomes" id="UP000305267"/>
    </source>
</evidence>
<dbReference type="OrthoDB" id="7272316at2"/>
<organism evidence="2 3">
    <name type="scientific">Methylobacterium terricola</name>
    <dbReference type="NCBI Taxonomy" id="2583531"/>
    <lineage>
        <taxon>Bacteria</taxon>
        <taxon>Pseudomonadati</taxon>
        <taxon>Pseudomonadota</taxon>
        <taxon>Alphaproteobacteria</taxon>
        <taxon>Hyphomicrobiales</taxon>
        <taxon>Methylobacteriaceae</taxon>
        <taxon>Methylobacterium</taxon>
    </lineage>
</organism>
<dbReference type="PANTHER" id="PTHR45566">
    <property type="entry name" value="HTH-TYPE TRANSCRIPTIONAL REGULATOR YHJB-RELATED"/>
    <property type="match status" value="1"/>
</dbReference>
<keyword evidence="3" id="KW-1185">Reference proteome</keyword>
<proteinExistence type="predicted"/>
<dbReference type="PRINTS" id="PR00038">
    <property type="entry name" value="HTHLUXR"/>
</dbReference>
<dbReference type="PANTHER" id="PTHR45566:SF1">
    <property type="entry name" value="HTH-TYPE TRANSCRIPTIONAL REGULATOR YHJB-RELATED"/>
    <property type="match status" value="1"/>
</dbReference>